<name>A0A8J7L7V6_9NOST</name>
<keyword evidence="2" id="KW-1185">Reference proteome</keyword>
<dbReference type="RefSeq" id="WP_198124623.1">
    <property type="nucleotide sequence ID" value="NZ_JAECZC010000015.1"/>
</dbReference>
<sequence>MSFSDVVEAIKGLSFEEKQELQLLLRQYLREERREEIYENFKTAQREEQNGELKFPSNINELKQLIEE</sequence>
<comment type="caution">
    <text evidence="1">The sequence shown here is derived from an EMBL/GenBank/DDBJ whole genome shotgun (WGS) entry which is preliminary data.</text>
</comment>
<accession>A0A8J7L7V6</accession>
<reference evidence="1 2" key="1">
    <citation type="journal article" date="2021" name="Int. J. Syst. Evol. Microbiol.">
        <title>Amazonocrinis nigriterrae gen. nov., sp. nov., Atlanticothrix silvestris gen. nov., sp. nov. and Dendronalium phyllosphericum gen. nov., sp. nov., nostocacean cyanobacteria from Brazilian environments.</title>
        <authorList>
            <person name="Alvarenga D.O."/>
            <person name="Andreote A.P.D."/>
            <person name="Branco L.H.Z."/>
            <person name="Delbaje E."/>
            <person name="Cruz R.B."/>
            <person name="Varani A.M."/>
            <person name="Fiore M.F."/>
        </authorList>
    </citation>
    <scope>NUCLEOTIDE SEQUENCE [LARGE SCALE GENOMIC DNA]</scope>
    <source>
        <strain evidence="1 2">CENA67</strain>
    </source>
</reference>
<gene>
    <name evidence="1" type="ORF">I8748_11095</name>
</gene>
<organism evidence="1 2">
    <name type="scientific">Amazonocrinis nigriterrae CENA67</name>
    <dbReference type="NCBI Taxonomy" id="2794033"/>
    <lineage>
        <taxon>Bacteria</taxon>
        <taxon>Bacillati</taxon>
        <taxon>Cyanobacteriota</taxon>
        <taxon>Cyanophyceae</taxon>
        <taxon>Nostocales</taxon>
        <taxon>Nostocaceae</taxon>
        <taxon>Amazonocrinis</taxon>
        <taxon>Amazonocrinis nigriterrae</taxon>
    </lineage>
</organism>
<protein>
    <submittedName>
        <fullName evidence="1">Uncharacterized protein</fullName>
    </submittedName>
</protein>
<proteinExistence type="predicted"/>
<evidence type="ECO:0000313" key="1">
    <source>
        <dbReference type="EMBL" id="MBH8562718.1"/>
    </source>
</evidence>
<evidence type="ECO:0000313" key="2">
    <source>
        <dbReference type="Proteomes" id="UP000632766"/>
    </source>
</evidence>
<dbReference type="EMBL" id="JAECZC010000015">
    <property type="protein sequence ID" value="MBH8562718.1"/>
    <property type="molecule type" value="Genomic_DNA"/>
</dbReference>
<dbReference type="AlphaFoldDB" id="A0A8J7L7V6"/>
<dbReference type="Proteomes" id="UP000632766">
    <property type="component" value="Unassembled WGS sequence"/>
</dbReference>